<organism evidence="1 2">
    <name type="scientific">Listeria booriae</name>
    <dbReference type="NCBI Taxonomy" id="1552123"/>
    <lineage>
        <taxon>Bacteria</taxon>
        <taxon>Bacillati</taxon>
        <taxon>Bacillota</taxon>
        <taxon>Bacilli</taxon>
        <taxon>Bacillales</taxon>
        <taxon>Listeriaceae</taxon>
        <taxon>Listeria</taxon>
    </lineage>
</organism>
<sequence>MVLEKFECIRMDRAGQYLPIIHLKLEKTLSKSIKEYFQEKIEAIERFVRENVDGDWTSLDDYPLFWFTATFENFLVFEAYRERGEEIGLITELKSCIADLKFSYDITVVDMASCESRKDHYIVRNRTDFGYYVQNTRTMLFFYPELEEIAMGLNTKLDGTWENVDMIQDMF</sequence>
<gene>
    <name evidence="1" type="ORF">HCA46_17160</name>
</gene>
<dbReference type="EMBL" id="JAARUV010000010">
    <property type="protein sequence ID" value="MBC1780556.1"/>
    <property type="molecule type" value="Genomic_DNA"/>
</dbReference>
<accession>A0A7X0XU02</accession>
<protein>
    <submittedName>
        <fullName evidence="1">Uncharacterized protein</fullName>
    </submittedName>
</protein>
<reference evidence="1 2" key="1">
    <citation type="submission" date="2020-03" db="EMBL/GenBank/DDBJ databases">
        <title>Soil Listeria distribution.</title>
        <authorList>
            <person name="Liao J."/>
            <person name="Wiedmann M."/>
        </authorList>
    </citation>
    <scope>NUCLEOTIDE SEQUENCE [LARGE SCALE GENOMIC DNA]</scope>
    <source>
        <strain evidence="1 2">FSL L7-1017</strain>
    </source>
</reference>
<dbReference type="AlphaFoldDB" id="A0A7X0XU02"/>
<proteinExistence type="predicted"/>
<evidence type="ECO:0000313" key="2">
    <source>
        <dbReference type="Proteomes" id="UP000547643"/>
    </source>
</evidence>
<name>A0A7X0XU02_9LIST</name>
<dbReference type="Proteomes" id="UP000547643">
    <property type="component" value="Unassembled WGS sequence"/>
</dbReference>
<evidence type="ECO:0000313" key="1">
    <source>
        <dbReference type="EMBL" id="MBC1780556.1"/>
    </source>
</evidence>
<dbReference type="RefSeq" id="WP_185495785.1">
    <property type="nucleotide sequence ID" value="NZ_JAARUV010000010.1"/>
</dbReference>
<comment type="caution">
    <text evidence="1">The sequence shown here is derived from an EMBL/GenBank/DDBJ whole genome shotgun (WGS) entry which is preliminary data.</text>
</comment>